<evidence type="ECO:0000313" key="2">
    <source>
        <dbReference type="Proteomes" id="UP000095282"/>
    </source>
</evidence>
<proteinExistence type="predicted"/>
<accession>A0A1I7TQ83</accession>
<evidence type="ECO:0000256" key="1">
    <source>
        <dbReference type="SAM" id="MobiDB-lite"/>
    </source>
</evidence>
<feature type="region of interest" description="Disordered" evidence="1">
    <location>
        <begin position="21"/>
        <end position="93"/>
    </location>
</feature>
<sequence length="172" mass="19192">MNRIETVCERLEALIVEKEKLNLEQMSESGSEGKYVPSPSGSRESPVLNGKPPSNGGSRKRKPTKESVNRLFDHENGSPVEKRQVPTPVQTRSPFELNGFNGFVFDPMANPQNMMQLLNLVQQQQSQQVVVQQKAPRVEEEVKQEENPQTPPEQNILDQIAAQFNGVGIGVN</sequence>
<dbReference type="WBParaSite" id="Csp11.Scaffold629.g10689.t1">
    <property type="protein sequence ID" value="Csp11.Scaffold629.g10689.t1"/>
    <property type="gene ID" value="Csp11.Scaffold629.g10689"/>
</dbReference>
<feature type="compositionally biased region" description="Basic and acidic residues" evidence="1">
    <location>
        <begin position="64"/>
        <end position="84"/>
    </location>
</feature>
<dbReference type="AlphaFoldDB" id="A0A1I7TQ83"/>
<reference evidence="3" key="1">
    <citation type="submission" date="2016-11" db="UniProtKB">
        <authorList>
            <consortium name="WormBaseParasite"/>
        </authorList>
    </citation>
    <scope>IDENTIFICATION</scope>
</reference>
<dbReference type="STRING" id="1561998.A0A1I7TQ83"/>
<dbReference type="eggNOG" id="KOG1601">
    <property type="taxonomic scope" value="Eukaryota"/>
</dbReference>
<dbReference type="Proteomes" id="UP000095282">
    <property type="component" value="Unplaced"/>
</dbReference>
<protein>
    <submittedName>
        <fullName evidence="3">Uncharacterized protein</fullName>
    </submittedName>
</protein>
<evidence type="ECO:0000313" key="3">
    <source>
        <dbReference type="WBParaSite" id="Csp11.Scaffold629.g10689.t1"/>
    </source>
</evidence>
<keyword evidence="2" id="KW-1185">Reference proteome</keyword>
<name>A0A1I7TQ83_9PELO</name>
<organism evidence="2 3">
    <name type="scientific">Caenorhabditis tropicalis</name>
    <dbReference type="NCBI Taxonomy" id="1561998"/>
    <lineage>
        <taxon>Eukaryota</taxon>
        <taxon>Metazoa</taxon>
        <taxon>Ecdysozoa</taxon>
        <taxon>Nematoda</taxon>
        <taxon>Chromadorea</taxon>
        <taxon>Rhabditida</taxon>
        <taxon>Rhabditina</taxon>
        <taxon>Rhabditomorpha</taxon>
        <taxon>Rhabditoidea</taxon>
        <taxon>Rhabditidae</taxon>
        <taxon>Peloderinae</taxon>
        <taxon>Caenorhabditis</taxon>
    </lineage>
</organism>